<gene>
    <name evidence="5" type="ORF">BIP78_0524</name>
</gene>
<dbReference type="CDD" id="cd16442">
    <property type="entry name" value="BPL"/>
    <property type="match status" value="1"/>
</dbReference>
<evidence type="ECO:0000256" key="3">
    <source>
        <dbReference type="ARBA" id="ARBA00024227"/>
    </source>
</evidence>
<dbReference type="PANTHER" id="PTHR12835:SF5">
    <property type="entry name" value="BIOTIN--PROTEIN LIGASE"/>
    <property type="match status" value="1"/>
</dbReference>
<dbReference type="KEGG" id="bih:BIP78_0524"/>
<dbReference type="Gene3D" id="2.30.30.100">
    <property type="match status" value="1"/>
</dbReference>
<dbReference type="NCBIfam" id="TIGR00121">
    <property type="entry name" value="birA_ligase"/>
    <property type="match status" value="1"/>
</dbReference>
<dbReference type="Pfam" id="PF03099">
    <property type="entry name" value="BPL_LplA_LipB"/>
    <property type="match status" value="1"/>
</dbReference>
<accession>A0A410FTN0</accession>
<dbReference type="PANTHER" id="PTHR12835">
    <property type="entry name" value="BIOTIN PROTEIN LIGASE"/>
    <property type="match status" value="1"/>
</dbReference>
<dbReference type="Proteomes" id="UP000287233">
    <property type="component" value="Chromosome"/>
</dbReference>
<dbReference type="SUPFAM" id="SSF55681">
    <property type="entry name" value="Class II aaRS and biotin synthetases"/>
    <property type="match status" value="1"/>
</dbReference>
<keyword evidence="2" id="KW-0092">Biotin</keyword>
<dbReference type="InterPro" id="IPR045864">
    <property type="entry name" value="aa-tRNA-synth_II/BPL/LPL"/>
</dbReference>
<sequence length="248" mass="26824">MHDVRTPADPQPPLVWLDEVDSTNTYARRLFDTLPHGAAVVAERQQAGMGRGGRRWHSPPGGNVYMTVVARPPVVHERNVGGITLSMALAVCDVLDAWEVAGAVKWPNDVRVGRQKIAGILAQAVHTRHSLAGVVVGVGINANMGRHELERIDQPATSLSVLTGRPVDASRIARSVAARFLQRLATYDPVFVRAEALRRADYLGQAVTVSTPQGEVTGQAVDLDDSFRLVIEDGRGVRHVVQAGDIRC</sequence>
<protein>
    <recommendedName>
        <fullName evidence="3">biotin--[biotin carboxyl-carrier protein] ligase</fullName>
        <ecNumber evidence="3">6.3.4.15</ecNumber>
    </recommendedName>
</protein>
<evidence type="ECO:0000256" key="2">
    <source>
        <dbReference type="ARBA" id="ARBA00023267"/>
    </source>
</evidence>
<dbReference type="GO" id="GO:0005737">
    <property type="term" value="C:cytoplasm"/>
    <property type="evidence" value="ECO:0007669"/>
    <property type="project" value="TreeGrafter"/>
</dbReference>
<evidence type="ECO:0000256" key="1">
    <source>
        <dbReference type="ARBA" id="ARBA00022598"/>
    </source>
</evidence>
<evidence type="ECO:0000313" key="6">
    <source>
        <dbReference type="Proteomes" id="UP000287233"/>
    </source>
</evidence>
<dbReference type="PROSITE" id="PS51733">
    <property type="entry name" value="BPL_LPL_CATALYTIC"/>
    <property type="match status" value="1"/>
</dbReference>
<dbReference type="InterPro" id="IPR003142">
    <property type="entry name" value="BPL_C"/>
</dbReference>
<dbReference type="EC" id="6.3.4.15" evidence="3"/>
<dbReference type="GO" id="GO:0004077">
    <property type="term" value="F:biotin--[biotin carboxyl-carrier protein] ligase activity"/>
    <property type="evidence" value="ECO:0007669"/>
    <property type="project" value="UniProtKB-EC"/>
</dbReference>
<dbReference type="InterPro" id="IPR004143">
    <property type="entry name" value="BPL_LPL_catalytic"/>
</dbReference>
<dbReference type="AlphaFoldDB" id="A0A410FTN0"/>
<proteinExistence type="predicted"/>
<dbReference type="InterPro" id="IPR004408">
    <property type="entry name" value="Biotin_CoA_COase_ligase"/>
</dbReference>
<dbReference type="Pfam" id="PF02237">
    <property type="entry name" value="BPL_C"/>
    <property type="match status" value="1"/>
</dbReference>
<feature type="domain" description="BPL/LPL catalytic" evidence="4">
    <location>
        <begin position="9"/>
        <end position="188"/>
    </location>
</feature>
<evidence type="ECO:0000313" key="5">
    <source>
        <dbReference type="EMBL" id="QAA76290.1"/>
    </source>
</evidence>
<evidence type="ECO:0000259" key="4">
    <source>
        <dbReference type="PROSITE" id="PS51733"/>
    </source>
</evidence>
<name>A0A410FTN0_BIPS1</name>
<dbReference type="Gene3D" id="3.30.930.10">
    <property type="entry name" value="Bira Bifunctional Protein, Domain 2"/>
    <property type="match status" value="1"/>
</dbReference>
<reference evidence="6" key="1">
    <citation type="submission" date="2018-12" db="EMBL/GenBank/DDBJ databases">
        <title>Complete genome sequence of an uncultured bacterium of the candidate phylum Bipolaricaulota.</title>
        <authorList>
            <person name="Kadnikov V.V."/>
            <person name="Mardanov A.V."/>
            <person name="Beletsky A.V."/>
            <person name="Frank Y.A."/>
            <person name="Karnachuk O.V."/>
            <person name="Ravin N.V."/>
        </authorList>
    </citation>
    <scope>NUCLEOTIDE SEQUENCE [LARGE SCALE GENOMIC DNA]</scope>
</reference>
<keyword evidence="1" id="KW-0436">Ligase</keyword>
<organism evidence="5 6">
    <name type="scientific">Bipolaricaulis sibiricus</name>
    <dbReference type="NCBI Taxonomy" id="2501609"/>
    <lineage>
        <taxon>Bacteria</taxon>
        <taxon>Candidatus Bipolaricaulota</taxon>
        <taxon>Candidatus Bipolaricaulia</taxon>
        <taxon>Candidatus Bipolaricaulales</taxon>
        <taxon>Candidatus Bipolaricaulaceae</taxon>
        <taxon>Candidatus Bipolaricaulis</taxon>
    </lineage>
</organism>
<dbReference type="EMBL" id="CP034928">
    <property type="protein sequence ID" value="QAA76290.1"/>
    <property type="molecule type" value="Genomic_DNA"/>
</dbReference>